<protein>
    <submittedName>
        <fullName evidence="9">Amino acid permease-associated protein</fullName>
    </submittedName>
</protein>
<dbReference type="PANTHER" id="PTHR43495">
    <property type="entry name" value="GABA PERMEASE"/>
    <property type="match status" value="1"/>
</dbReference>
<feature type="transmembrane region" description="Helical" evidence="7">
    <location>
        <begin position="357"/>
        <end position="377"/>
    </location>
</feature>
<dbReference type="Proteomes" id="UP000069697">
    <property type="component" value="Unassembled WGS sequence"/>
</dbReference>
<proteinExistence type="predicted"/>
<sequence>MKSQLHGKKEDDKLSWISLSLFGAGCTLGTGFFLGTSLAIHWAGISVLVLLVLAAAGTYFVFGALAQMTADDPKEGAFRTYAGEAFGPWAGFGSGWMYWFSEMLIMGSSLTALGLFSQFWFPKFPLWAFVAIYAAIGLFIAALGAKGLTKTENILAVIKLAATVAFIAIAGAACLGWLPVKVTPEQLKNEWFPHGGKGVWTGFIYAFFAFAGIEVMGLMAANLKEPKDAVKSGRVMLLSVSTLYVIAIALILLLVPSAQLTPDESPLVKAMSTIGFTVVVHILNGILIIAGFSTMVASLYAITSMLVKLAEDGDAPKLFTKTWGKKDMPLQALCCTAAGLLLSTLMALWMPKSLFEYVTTAGSLVLMYTWLLICITYIKKMKPVKWNRIKVWTAMVLIVAAVAGTAMEKASRTGLLASVGLVVFLGIITYIVHKVRGSKPPQSAPAKP</sequence>
<comment type="subcellular location">
    <subcellularLocation>
        <location evidence="1">Membrane</location>
        <topology evidence="1">Multi-pass membrane protein</topology>
    </subcellularLocation>
</comment>
<reference evidence="9 10" key="1">
    <citation type="journal article" date="2016" name="Genome Announc.">
        <title>Draft Genome Sequence of Paenibacillus amylolyticus Heshi-A3, Isolated from Fermented Rice Bran in a Japanese Fermented Seafood Dish.</title>
        <authorList>
            <person name="Akuzawa S."/>
            <person name="Nagaoka J."/>
            <person name="Kanekatsu M."/>
            <person name="Kubota E."/>
            <person name="Ohtake R."/>
            <person name="Suzuki T."/>
            <person name="Kanesaki Y."/>
        </authorList>
    </citation>
    <scope>NUCLEOTIDE SEQUENCE [LARGE SCALE GENOMIC DNA]</scope>
    <source>
        <strain evidence="9 10">Heshi-A3</strain>
    </source>
</reference>
<feature type="transmembrane region" description="Helical" evidence="7">
    <location>
        <begin position="389"/>
        <end position="407"/>
    </location>
</feature>
<evidence type="ECO:0000256" key="5">
    <source>
        <dbReference type="ARBA" id="ARBA00022989"/>
    </source>
</evidence>
<evidence type="ECO:0000259" key="8">
    <source>
        <dbReference type="Pfam" id="PF00324"/>
    </source>
</evidence>
<feature type="transmembrane region" description="Helical" evidence="7">
    <location>
        <begin position="328"/>
        <end position="351"/>
    </location>
</feature>
<evidence type="ECO:0000256" key="1">
    <source>
        <dbReference type="ARBA" id="ARBA00004141"/>
    </source>
</evidence>
<feature type="transmembrane region" description="Helical" evidence="7">
    <location>
        <begin position="126"/>
        <end position="145"/>
    </location>
</feature>
<keyword evidence="4" id="KW-0029">Amino-acid transport</keyword>
<feature type="transmembrane region" description="Helical" evidence="7">
    <location>
        <begin position="96"/>
        <end position="120"/>
    </location>
</feature>
<dbReference type="InterPro" id="IPR004841">
    <property type="entry name" value="AA-permease/SLC12A_dom"/>
</dbReference>
<evidence type="ECO:0000256" key="6">
    <source>
        <dbReference type="ARBA" id="ARBA00023136"/>
    </source>
</evidence>
<dbReference type="Pfam" id="PF00324">
    <property type="entry name" value="AA_permease"/>
    <property type="match status" value="1"/>
</dbReference>
<dbReference type="PROSITE" id="PS51257">
    <property type="entry name" value="PROKAR_LIPOPROTEIN"/>
    <property type="match status" value="1"/>
</dbReference>
<evidence type="ECO:0000313" key="10">
    <source>
        <dbReference type="Proteomes" id="UP000069697"/>
    </source>
</evidence>
<feature type="transmembrane region" description="Helical" evidence="7">
    <location>
        <begin position="413"/>
        <end position="432"/>
    </location>
</feature>
<evidence type="ECO:0000313" key="9">
    <source>
        <dbReference type="EMBL" id="GAS82277.1"/>
    </source>
</evidence>
<dbReference type="AlphaFoldDB" id="A0A117I1J0"/>
<keyword evidence="3 7" id="KW-0812">Transmembrane</keyword>
<dbReference type="GO" id="GO:0016020">
    <property type="term" value="C:membrane"/>
    <property type="evidence" value="ECO:0007669"/>
    <property type="project" value="UniProtKB-SubCell"/>
</dbReference>
<dbReference type="EMBL" id="BCNV01000001">
    <property type="protein sequence ID" value="GAS82277.1"/>
    <property type="molecule type" value="Genomic_DNA"/>
</dbReference>
<keyword evidence="2" id="KW-0813">Transport</keyword>
<evidence type="ECO:0000256" key="2">
    <source>
        <dbReference type="ARBA" id="ARBA00022448"/>
    </source>
</evidence>
<dbReference type="GO" id="GO:0006865">
    <property type="term" value="P:amino acid transport"/>
    <property type="evidence" value="ECO:0007669"/>
    <property type="project" value="UniProtKB-KW"/>
</dbReference>
<evidence type="ECO:0000256" key="7">
    <source>
        <dbReference type="SAM" id="Phobius"/>
    </source>
</evidence>
<dbReference type="PIRSF" id="PIRSF006060">
    <property type="entry name" value="AA_transporter"/>
    <property type="match status" value="1"/>
</dbReference>
<keyword evidence="6 7" id="KW-0472">Membrane</keyword>
<dbReference type="GO" id="GO:0055085">
    <property type="term" value="P:transmembrane transport"/>
    <property type="evidence" value="ECO:0007669"/>
    <property type="project" value="InterPro"/>
</dbReference>
<gene>
    <name evidence="9" type="ORF">PAHA3_2351</name>
</gene>
<evidence type="ECO:0000256" key="4">
    <source>
        <dbReference type="ARBA" id="ARBA00022970"/>
    </source>
</evidence>
<evidence type="ECO:0000256" key="3">
    <source>
        <dbReference type="ARBA" id="ARBA00022692"/>
    </source>
</evidence>
<feature type="transmembrane region" description="Helical" evidence="7">
    <location>
        <begin position="157"/>
        <end position="178"/>
    </location>
</feature>
<feature type="transmembrane region" description="Helical" evidence="7">
    <location>
        <begin position="40"/>
        <end position="62"/>
    </location>
</feature>
<dbReference type="PANTHER" id="PTHR43495:SF5">
    <property type="entry name" value="GAMMA-AMINOBUTYRIC ACID PERMEASE"/>
    <property type="match status" value="1"/>
</dbReference>
<accession>A0A117I1J0</accession>
<dbReference type="RefSeq" id="WP_062834848.1">
    <property type="nucleotide sequence ID" value="NZ_BCNV01000001.1"/>
</dbReference>
<feature type="transmembrane region" description="Helical" evidence="7">
    <location>
        <begin position="198"/>
        <end position="223"/>
    </location>
</feature>
<dbReference type="Gene3D" id="1.20.1740.10">
    <property type="entry name" value="Amino acid/polyamine transporter I"/>
    <property type="match status" value="1"/>
</dbReference>
<feature type="transmembrane region" description="Helical" evidence="7">
    <location>
        <begin position="14"/>
        <end position="34"/>
    </location>
</feature>
<keyword evidence="5 7" id="KW-1133">Transmembrane helix</keyword>
<feature type="transmembrane region" description="Helical" evidence="7">
    <location>
        <begin position="274"/>
        <end position="307"/>
    </location>
</feature>
<feature type="transmembrane region" description="Helical" evidence="7">
    <location>
        <begin position="235"/>
        <end position="254"/>
    </location>
</feature>
<reference evidence="10" key="2">
    <citation type="submission" date="2016-01" db="EMBL/GenBank/DDBJ databases">
        <title>Draft Genome Sequence of Paenibacillus amylolyticus Heshi-A3 that Was Isolated from Fermented Rice Bran with Aging Salted Mackerel, Which Was Named Heshiko as Traditional Fermented Seafood in Japan.</title>
        <authorList>
            <person name="Akuzawa S."/>
            <person name="Nakagawa J."/>
            <person name="Kanekatsu T."/>
            <person name="Kubota E."/>
            <person name="Ohtake R."/>
            <person name="Suzuki T."/>
            <person name="Kanesaki Y."/>
        </authorList>
    </citation>
    <scope>NUCLEOTIDE SEQUENCE [LARGE SCALE GENOMIC DNA]</scope>
    <source>
        <strain evidence="10">Heshi-A3</strain>
    </source>
</reference>
<feature type="domain" description="Amino acid permease/ SLC12A" evidence="8">
    <location>
        <begin position="24"/>
        <end position="435"/>
    </location>
</feature>
<name>A0A117I1J0_PAEAM</name>
<organism evidence="9 10">
    <name type="scientific">Paenibacillus amylolyticus</name>
    <dbReference type="NCBI Taxonomy" id="1451"/>
    <lineage>
        <taxon>Bacteria</taxon>
        <taxon>Bacillati</taxon>
        <taxon>Bacillota</taxon>
        <taxon>Bacilli</taxon>
        <taxon>Bacillales</taxon>
        <taxon>Paenibacillaceae</taxon>
        <taxon>Paenibacillus</taxon>
    </lineage>
</organism>
<comment type="caution">
    <text evidence="9">The sequence shown here is derived from an EMBL/GenBank/DDBJ whole genome shotgun (WGS) entry which is preliminary data.</text>
</comment>